<dbReference type="EMBL" id="MK327938">
    <property type="protein sequence ID" value="QBO64040.1"/>
    <property type="molecule type" value="Genomic_DNA"/>
</dbReference>
<dbReference type="InterPro" id="IPR055618">
    <property type="entry name" value="DUF7194"/>
</dbReference>
<protein>
    <submittedName>
        <fullName evidence="1">Uncharacterized protein</fullName>
    </submittedName>
</protein>
<sequence length="208" mass="22907">MAVTRMTPSPGAVGVFTVSAPFSVGTSTLYTVTALRRFSEVIGSGIDLFTELYEPLSIDKSTFEAHLEANAYLVTLQPDYGAPVLVPDTYITSYPKNDSLRYRRIILGIDFGPLPPGLDLSYLTTILKGKASDILGVEPEVKTMEITLDDTVTQEQHQINEARRQAAIKERDTIYARCETQEKQITALLATQKQLIKLLQDAGINPTP</sequence>
<organismHost>
    <name type="scientific">Escherichia coli</name>
    <dbReference type="NCBI Taxonomy" id="562"/>
</organismHost>
<dbReference type="Pfam" id="PF23824">
    <property type="entry name" value="DUF7194"/>
    <property type="match status" value="1"/>
</dbReference>
<proteinExistence type="predicted"/>
<dbReference type="Proteomes" id="UP000294673">
    <property type="component" value="Segment"/>
</dbReference>
<reference evidence="1 2" key="1">
    <citation type="submission" date="2018-12" db="EMBL/GenBank/DDBJ databases">
        <title>Still something new to discover - new insights into E. coli phage diversity and taxonomy.</title>
        <authorList>
            <person name="Korf I.H.E."/>
            <person name="Adriaennsens E."/>
            <person name="Dreiseikelmann B."/>
            <person name="Kropinski A."/>
            <person name="Nimtz M."/>
            <person name="Meier-Kolthoff J.P."/>
            <person name="Rohde M."/>
            <person name="van Raaij M."/>
            <person name="Wittmann J."/>
        </authorList>
    </citation>
    <scope>NUCLEOTIDE SEQUENCE [LARGE SCALE GENOMIC DNA]</scope>
</reference>
<accession>A0A482GE98</accession>
<name>A0A482GE98_BPGOS</name>
<keyword evidence="2" id="KW-1185">Reference proteome</keyword>
<evidence type="ECO:0000313" key="2">
    <source>
        <dbReference type="Proteomes" id="UP000294673"/>
    </source>
</evidence>
<evidence type="ECO:0000313" key="1">
    <source>
        <dbReference type="EMBL" id="QBO64040.1"/>
    </source>
</evidence>
<organism evidence="1 2">
    <name type="scientific">Escherichia phage vB_EcoM_Goslar</name>
    <dbReference type="NCBI Taxonomy" id="2502409"/>
    <lineage>
        <taxon>Viruses</taxon>
        <taxon>Duplodnaviria</taxon>
        <taxon>Heunggongvirae</taxon>
        <taxon>Uroviricota</taxon>
        <taxon>Caudoviricetes</taxon>
        <taxon>Chimalliviridae</taxon>
        <taxon>Goslarvirus</taxon>
        <taxon>Goslarvirus goslar</taxon>
    </lineage>
</organism>
<gene>
    <name evidence="1" type="ORF">Goslar_00249</name>
</gene>